<evidence type="ECO:0000256" key="4">
    <source>
        <dbReference type="ARBA" id="ARBA00022519"/>
    </source>
</evidence>
<protein>
    <recommendedName>
        <fullName evidence="14">Peptidoglycan D,D-transpeptidase MrdA</fullName>
        <ecNumber evidence="14">3.4.16.4</ecNumber>
    </recommendedName>
    <alternativeName>
        <fullName evidence="14">Penicillin-binding protein 2</fullName>
        <shortName evidence="14">PBP-2</shortName>
    </alternativeName>
</protein>
<dbReference type="Gene3D" id="3.90.1310.10">
    <property type="entry name" value="Penicillin-binding protein 2a (Domain 2)"/>
    <property type="match status" value="1"/>
</dbReference>
<evidence type="ECO:0000256" key="13">
    <source>
        <dbReference type="ARBA" id="ARBA00023316"/>
    </source>
</evidence>
<keyword evidence="9 14" id="KW-0133">Cell shape</keyword>
<reference evidence="18 19" key="1">
    <citation type="submission" date="2016-07" db="EMBL/GenBank/DDBJ databases">
        <title>Draft Genome Sequence of Methylophaga muralis Bur 1.</title>
        <authorList>
            <person name="Vasilenko O.V."/>
            <person name="Doronina N.V."/>
            <person name="Shmareva M.N."/>
            <person name="Tarlachkov S.V."/>
            <person name="Mustakhimov I."/>
            <person name="Trotsenko Y.A."/>
        </authorList>
    </citation>
    <scope>NUCLEOTIDE SEQUENCE [LARGE SCALE GENOMIC DNA]</scope>
    <source>
        <strain evidence="18 19">Bur 1</strain>
    </source>
</reference>
<keyword evidence="4 14" id="KW-0997">Cell inner membrane</keyword>
<keyword evidence="13 14" id="KW-0961">Cell wall biogenesis/degradation</keyword>
<dbReference type="HAMAP" id="MF_02081">
    <property type="entry name" value="MrdA_transpept"/>
    <property type="match status" value="1"/>
</dbReference>
<dbReference type="GO" id="GO:0071972">
    <property type="term" value="F:peptidoglycan L,D-transpeptidase activity"/>
    <property type="evidence" value="ECO:0007669"/>
    <property type="project" value="TreeGrafter"/>
</dbReference>
<name>A0A1E3GTE8_9GAMM</name>
<dbReference type="STRING" id="291169.A9E74_01050"/>
<dbReference type="PANTHER" id="PTHR30627">
    <property type="entry name" value="PEPTIDOGLYCAN D,D-TRANSPEPTIDASE"/>
    <property type="match status" value="1"/>
</dbReference>
<keyword evidence="12 14" id="KW-0472">Membrane</keyword>
<dbReference type="InterPro" id="IPR050515">
    <property type="entry name" value="Beta-lactam/transpept"/>
</dbReference>
<dbReference type="UniPathway" id="UPA00219"/>
<evidence type="ECO:0000256" key="9">
    <source>
        <dbReference type="ARBA" id="ARBA00022960"/>
    </source>
</evidence>
<evidence type="ECO:0000256" key="5">
    <source>
        <dbReference type="ARBA" id="ARBA00022645"/>
    </source>
</evidence>
<keyword evidence="10 14" id="KW-0573">Peptidoglycan synthesis</keyword>
<evidence type="ECO:0000256" key="8">
    <source>
        <dbReference type="ARBA" id="ARBA00022801"/>
    </source>
</evidence>
<keyword evidence="19" id="KW-1185">Reference proteome</keyword>
<comment type="caution">
    <text evidence="18">The sequence shown here is derived from an EMBL/GenBank/DDBJ whole genome shotgun (WGS) entry which is preliminary data.</text>
</comment>
<gene>
    <name evidence="18" type="primary">spoVD</name>
    <name evidence="14" type="synonym">mrdA</name>
    <name evidence="18" type="ORF">A9E74_01050</name>
</gene>
<dbReference type="InterPro" id="IPR001460">
    <property type="entry name" value="PCN-bd_Tpept"/>
</dbReference>
<feature type="active site" description="Acyl-ester intermediate" evidence="14">
    <location>
        <position position="327"/>
    </location>
</feature>
<dbReference type="PANTHER" id="PTHR30627:SF2">
    <property type="entry name" value="PEPTIDOGLYCAN D,D-TRANSPEPTIDASE MRDA"/>
    <property type="match status" value="1"/>
</dbReference>
<sequence length="628" mass="70352">MIDPRHRLKDHFRESRLVSNRLIFAGLFFIILFGIIIFRLVMLQIVEFEHFDSLSNRNRVAIEPLPPQRGLIYDRNGVLLAENIPTFSLELIPEKVKNLDETIAELAELLALTEEDIEAFKERRKRHRAFEEIVVRNQLTQKEVALFSVNRHRFPGVDVVGRLIRHYPHGMLFGHSVGYVGRINQQEMQVIDRQNYKGTLQIGKSGVEKQYEDLLHGTVGYRQVETNVQGRTVRELFSEPATAGQDIYLHLDINLQRAASEALGEYNGSVVVLDTRNGGVLALVSKPDYDPNPFVTGISTKDYAELRDNPEQPLYNRALRGHYPPGSTFKPFVALAGLELNVVTQQSRTFCPGFYTLPGHDHRYRCWRRQGHAHVDLKSAMAESCDVYFYDLAHALGIDRLHNYLDYFGFGKLSGIDVPGESRGLSPSREWKRAQRNQAWFPGETLISGIGQGFNQTTPVQLAHATATLGMLGTVYTPQMVRATKSDNDEGMQLIGAQQADSLPIQKTSNWQAVIDSMIEVVHGKRGTARHIGENLPFEIAGKTGTAQVFGIAQDAKYDAETLAKKLHDHALFVAFAPAENPEIAISVIVENGGSGSAVAAPIARKLIDVYFGLETEIEKESDEPITE</sequence>
<evidence type="ECO:0000256" key="10">
    <source>
        <dbReference type="ARBA" id="ARBA00022984"/>
    </source>
</evidence>
<evidence type="ECO:0000259" key="17">
    <source>
        <dbReference type="Pfam" id="PF03717"/>
    </source>
</evidence>
<dbReference type="GO" id="GO:0005886">
    <property type="term" value="C:plasma membrane"/>
    <property type="evidence" value="ECO:0007669"/>
    <property type="project" value="UniProtKB-SubCell"/>
</dbReference>
<evidence type="ECO:0000256" key="11">
    <source>
        <dbReference type="ARBA" id="ARBA00022989"/>
    </source>
</evidence>
<keyword evidence="3 14" id="KW-1003">Cell membrane</keyword>
<comment type="catalytic activity">
    <reaction evidence="14">
        <text>Preferential cleavage: (Ac)2-L-Lys-D-Ala-|-D-Ala. Also transpeptidation of peptidyl-alanyl moieties that are N-acyl substituents of D-alanine.</text>
        <dbReference type="EC" id="3.4.16.4"/>
    </reaction>
</comment>
<dbReference type="EC" id="3.4.16.4" evidence="14"/>
<comment type="pathway">
    <text evidence="14">Cell wall biogenesis; peptidoglycan biosynthesis.</text>
</comment>
<comment type="subcellular location">
    <subcellularLocation>
        <location evidence="14">Cell inner membrane</location>
        <topology evidence="14">Single-pass membrane protein</topology>
    </subcellularLocation>
    <subcellularLocation>
        <location evidence="2">Cell membrane</location>
    </subcellularLocation>
    <subcellularLocation>
        <location evidence="1">Membrane</location>
        <topology evidence="1">Single-pass membrane protein</topology>
    </subcellularLocation>
</comment>
<dbReference type="Gene3D" id="3.40.710.10">
    <property type="entry name" value="DD-peptidase/beta-lactamase superfamily"/>
    <property type="match status" value="1"/>
</dbReference>
<comment type="similarity">
    <text evidence="14">Belongs to the transpeptidase family. MrdA subfamily.</text>
</comment>
<dbReference type="InterPro" id="IPR036138">
    <property type="entry name" value="PBP_dimer_sf"/>
</dbReference>
<organism evidence="18 19">
    <name type="scientific">Methylophaga muralis</name>
    <dbReference type="NCBI Taxonomy" id="291169"/>
    <lineage>
        <taxon>Bacteria</taxon>
        <taxon>Pseudomonadati</taxon>
        <taxon>Pseudomonadota</taxon>
        <taxon>Gammaproteobacteria</taxon>
        <taxon>Thiotrichales</taxon>
        <taxon>Piscirickettsiaceae</taxon>
        <taxon>Methylophaga</taxon>
    </lineage>
</organism>
<dbReference type="SUPFAM" id="SSF56519">
    <property type="entry name" value="Penicillin binding protein dimerisation domain"/>
    <property type="match status" value="1"/>
</dbReference>
<dbReference type="Pfam" id="PF03717">
    <property type="entry name" value="PBP_dimer"/>
    <property type="match status" value="1"/>
</dbReference>
<evidence type="ECO:0000313" key="19">
    <source>
        <dbReference type="Proteomes" id="UP000094379"/>
    </source>
</evidence>
<accession>A0A1E3GTE8</accession>
<evidence type="ECO:0000259" key="16">
    <source>
        <dbReference type="Pfam" id="PF00905"/>
    </source>
</evidence>
<evidence type="ECO:0000256" key="7">
    <source>
        <dbReference type="ARBA" id="ARBA00022692"/>
    </source>
</evidence>
<feature type="domain" description="Penicillin-binding protein dimerisation" evidence="17">
    <location>
        <begin position="65"/>
        <end position="235"/>
    </location>
</feature>
<comment type="function">
    <text evidence="14">Catalyzes cross-linking of the peptidoglycan cell wall.</text>
</comment>
<keyword evidence="15" id="KW-0175">Coiled coil</keyword>
<evidence type="ECO:0000256" key="15">
    <source>
        <dbReference type="SAM" id="Coils"/>
    </source>
</evidence>
<proteinExistence type="inferred from homology"/>
<evidence type="ECO:0000256" key="1">
    <source>
        <dbReference type="ARBA" id="ARBA00004167"/>
    </source>
</evidence>
<dbReference type="Gene3D" id="3.30.1390.30">
    <property type="entry name" value="Penicillin-binding protein 2a, domain 3"/>
    <property type="match status" value="1"/>
</dbReference>
<dbReference type="GO" id="GO:0071555">
    <property type="term" value="P:cell wall organization"/>
    <property type="evidence" value="ECO:0007669"/>
    <property type="project" value="UniProtKB-KW"/>
</dbReference>
<dbReference type="GO" id="GO:0008360">
    <property type="term" value="P:regulation of cell shape"/>
    <property type="evidence" value="ECO:0007669"/>
    <property type="project" value="UniProtKB-KW"/>
</dbReference>
<dbReference type="RefSeq" id="WP_069295563.1">
    <property type="nucleotide sequence ID" value="NZ_MCRI01000007.1"/>
</dbReference>
<evidence type="ECO:0000256" key="3">
    <source>
        <dbReference type="ARBA" id="ARBA00022475"/>
    </source>
</evidence>
<dbReference type="SUPFAM" id="SSF56601">
    <property type="entry name" value="beta-lactamase/transpeptidase-like"/>
    <property type="match status" value="1"/>
</dbReference>
<dbReference type="InterPro" id="IPR017790">
    <property type="entry name" value="Penicillin-binding_protein_2"/>
</dbReference>
<keyword evidence="5 14" id="KW-0121">Carboxypeptidase</keyword>
<keyword evidence="7 14" id="KW-0812">Transmembrane</keyword>
<keyword evidence="6 14" id="KW-0645">Protease</keyword>
<dbReference type="NCBIfam" id="TIGR03423">
    <property type="entry name" value="pbp2_mrdA"/>
    <property type="match status" value="1"/>
</dbReference>
<dbReference type="AlphaFoldDB" id="A0A1E3GTE8"/>
<keyword evidence="11 14" id="KW-1133">Transmembrane helix</keyword>
<dbReference type="GO" id="GO:0006508">
    <property type="term" value="P:proteolysis"/>
    <property type="evidence" value="ECO:0007669"/>
    <property type="project" value="UniProtKB-KW"/>
</dbReference>
<keyword evidence="8 14" id="KW-0378">Hydrolase</keyword>
<dbReference type="Proteomes" id="UP000094379">
    <property type="component" value="Unassembled WGS sequence"/>
</dbReference>
<feature type="transmembrane region" description="Helical" evidence="14">
    <location>
        <begin position="21"/>
        <end position="42"/>
    </location>
</feature>
<feature type="coiled-coil region" evidence="15">
    <location>
        <begin position="96"/>
        <end position="123"/>
    </location>
</feature>
<evidence type="ECO:0000256" key="12">
    <source>
        <dbReference type="ARBA" id="ARBA00023136"/>
    </source>
</evidence>
<dbReference type="GO" id="GO:0009002">
    <property type="term" value="F:serine-type D-Ala-D-Ala carboxypeptidase activity"/>
    <property type="evidence" value="ECO:0007669"/>
    <property type="project" value="UniProtKB-UniRule"/>
</dbReference>
<dbReference type="InterPro" id="IPR005311">
    <property type="entry name" value="PBP_dimer"/>
</dbReference>
<evidence type="ECO:0000256" key="6">
    <source>
        <dbReference type="ARBA" id="ARBA00022670"/>
    </source>
</evidence>
<dbReference type="PATRIC" id="fig|291169.3.peg.1056"/>
<evidence type="ECO:0000256" key="14">
    <source>
        <dbReference type="HAMAP-Rule" id="MF_02081"/>
    </source>
</evidence>
<comment type="caution">
    <text evidence="14">Lacks conserved residue(s) required for the propagation of feature annotation.</text>
</comment>
<dbReference type="EMBL" id="MCRI01000007">
    <property type="protein sequence ID" value="ODN67323.1"/>
    <property type="molecule type" value="Genomic_DNA"/>
</dbReference>
<dbReference type="InterPro" id="IPR012338">
    <property type="entry name" value="Beta-lactam/transpept-like"/>
</dbReference>
<dbReference type="GO" id="GO:0009252">
    <property type="term" value="P:peptidoglycan biosynthetic process"/>
    <property type="evidence" value="ECO:0007669"/>
    <property type="project" value="UniProtKB-UniRule"/>
</dbReference>
<feature type="domain" description="Penicillin-binding protein transpeptidase" evidence="16">
    <location>
        <begin position="268"/>
        <end position="608"/>
    </location>
</feature>
<dbReference type="GO" id="GO:0008658">
    <property type="term" value="F:penicillin binding"/>
    <property type="evidence" value="ECO:0007669"/>
    <property type="project" value="UniProtKB-UniRule"/>
</dbReference>
<evidence type="ECO:0000256" key="2">
    <source>
        <dbReference type="ARBA" id="ARBA00004236"/>
    </source>
</evidence>
<dbReference type="Pfam" id="PF00905">
    <property type="entry name" value="Transpeptidase"/>
    <property type="match status" value="1"/>
</dbReference>
<evidence type="ECO:0000313" key="18">
    <source>
        <dbReference type="EMBL" id="ODN67323.1"/>
    </source>
</evidence>